<dbReference type="SMART" id="SM00014">
    <property type="entry name" value="acidPPc"/>
    <property type="match status" value="1"/>
</dbReference>
<comment type="caution">
    <text evidence="3">The sequence shown here is derived from an EMBL/GenBank/DDBJ whole genome shotgun (WGS) entry which is preliminary data.</text>
</comment>
<dbReference type="PANTHER" id="PTHR14969:SF13">
    <property type="entry name" value="AT30094P"/>
    <property type="match status" value="1"/>
</dbReference>
<dbReference type="InterPro" id="IPR000326">
    <property type="entry name" value="PAP2/HPO"/>
</dbReference>
<feature type="transmembrane region" description="Helical" evidence="1">
    <location>
        <begin position="29"/>
        <end position="51"/>
    </location>
</feature>
<dbReference type="RefSeq" id="WP_151693299.1">
    <property type="nucleotide sequence ID" value="NZ_BMGX01000001.1"/>
</dbReference>
<evidence type="ECO:0000256" key="1">
    <source>
        <dbReference type="SAM" id="Phobius"/>
    </source>
</evidence>
<dbReference type="InterPro" id="IPR036938">
    <property type="entry name" value="PAP2/HPO_sf"/>
</dbReference>
<evidence type="ECO:0000259" key="2">
    <source>
        <dbReference type="SMART" id="SM00014"/>
    </source>
</evidence>
<dbReference type="PANTHER" id="PTHR14969">
    <property type="entry name" value="SPHINGOSINE-1-PHOSPHATE PHOSPHOHYDROLASE"/>
    <property type="match status" value="1"/>
</dbReference>
<dbReference type="EMBL" id="WBVQ01000002">
    <property type="protein sequence ID" value="KAB2815870.1"/>
    <property type="molecule type" value="Genomic_DNA"/>
</dbReference>
<keyword evidence="1" id="KW-0472">Membrane</keyword>
<keyword evidence="1" id="KW-0812">Transmembrane</keyword>
<dbReference type="Proteomes" id="UP000484164">
    <property type="component" value="Unassembled WGS sequence"/>
</dbReference>
<feature type="transmembrane region" description="Helical" evidence="1">
    <location>
        <begin position="111"/>
        <end position="131"/>
    </location>
</feature>
<protein>
    <submittedName>
        <fullName evidence="3">Phosphatase PAP2 family protein</fullName>
    </submittedName>
</protein>
<gene>
    <name evidence="3" type="ORF">F8C82_09230</name>
</gene>
<sequence>MTFDGPIWEFDRQLFVTLNNAGFEALDGFMLLVSGTLLWIPLYAYLIFLLFKKFPTKNAIVGLAWVVVLIFLCDQLSVHAFKEVFERLRPCHEPLLAGQVRLVKESCGGQFGFVSSHATNTFGLAVFLGGLLGSKVKWLPVALLLWAALVSYSRIWLGVHYPLDILGGAILGTVIARFLLMVANRAMSASSSS</sequence>
<feature type="domain" description="Phosphatidic acid phosphatase type 2/haloperoxidase" evidence="2">
    <location>
        <begin position="60"/>
        <end position="180"/>
    </location>
</feature>
<accession>A0A6L3ZDX1</accession>
<feature type="transmembrane region" description="Helical" evidence="1">
    <location>
        <begin position="165"/>
        <end position="183"/>
    </location>
</feature>
<keyword evidence="1" id="KW-1133">Transmembrane helix</keyword>
<feature type="transmembrane region" description="Helical" evidence="1">
    <location>
        <begin position="58"/>
        <end position="78"/>
    </location>
</feature>
<evidence type="ECO:0000313" key="3">
    <source>
        <dbReference type="EMBL" id="KAB2815870.1"/>
    </source>
</evidence>
<proteinExistence type="predicted"/>
<name>A0A6L3ZDX1_9FLAO</name>
<organism evidence="3 4">
    <name type="scientific">Phaeocystidibacter marisrubri</name>
    <dbReference type="NCBI Taxonomy" id="1577780"/>
    <lineage>
        <taxon>Bacteria</taxon>
        <taxon>Pseudomonadati</taxon>
        <taxon>Bacteroidota</taxon>
        <taxon>Flavobacteriia</taxon>
        <taxon>Flavobacteriales</taxon>
        <taxon>Phaeocystidibacteraceae</taxon>
        <taxon>Phaeocystidibacter</taxon>
    </lineage>
</organism>
<reference evidence="3 4" key="1">
    <citation type="submission" date="2019-10" db="EMBL/GenBank/DDBJ databases">
        <title>Genome sequence of Phaeocystidibacter marisrubri JCM30614 (type strain).</title>
        <authorList>
            <person name="Bowman J.P."/>
        </authorList>
    </citation>
    <scope>NUCLEOTIDE SEQUENCE [LARGE SCALE GENOMIC DNA]</scope>
    <source>
        <strain evidence="3 4">JCM 30614</strain>
    </source>
</reference>
<keyword evidence="4" id="KW-1185">Reference proteome</keyword>
<evidence type="ECO:0000313" key="4">
    <source>
        <dbReference type="Proteomes" id="UP000484164"/>
    </source>
</evidence>
<dbReference type="OrthoDB" id="9789113at2"/>
<dbReference type="Pfam" id="PF01569">
    <property type="entry name" value="PAP2"/>
    <property type="match status" value="1"/>
</dbReference>
<dbReference type="AlphaFoldDB" id="A0A6L3ZDX1"/>
<dbReference type="Gene3D" id="1.20.144.10">
    <property type="entry name" value="Phosphatidic acid phosphatase type 2/haloperoxidase"/>
    <property type="match status" value="2"/>
</dbReference>
<dbReference type="SUPFAM" id="SSF48317">
    <property type="entry name" value="Acid phosphatase/Vanadium-dependent haloperoxidase"/>
    <property type="match status" value="1"/>
</dbReference>
<feature type="transmembrane region" description="Helical" evidence="1">
    <location>
        <begin position="138"/>
        <end position="159"/>
    </location>
</feature>